<accession>A0A1Q3FDP3</accession>
<feature type="signal peptide" evidence="12">
    <location>
        <begin position="1"/>
        <end position="20"/>
    </location>
</feature>
<comment type="similarity">
    <text evidence="4 12">Belongs to the SWP1 family.</text>
</comment>
<proteinExistence type="inferred from homology"/>
<dbReference type="InterPro" id="IPR055374">
    <property type="entry name" value="Ribophorin_II_3rd"/>
</dbReference>
<evidence type="ECO:0000256" key="12">
    <source>
        <dbReference type="RuleBase" id="RU366029"/>
    </source>
</evidence>
<dbReference type="Pfam" id="PF23861">
    <property type="entry name" value="Ribophorin_II_2nd"/>
    <property type="match status" value="1"/>
</dbReference>
<evidence type="ECO:0000259" key="13">
    <source>
        <dbReference type="Pfam" id="PF05817"/>
    </source>
</evidence>
<evidence type="ECO:0000256" key="1">
    <source>
        <dbReference type="ARBA" id="ARBA00002791"/>
    </source>
</evidence>
<comment type="subcellular location">
    <subcellularLocation>
        <location evidence="2 12">Endoplasmic reticulum membrane</location>
        <topology evidence="2 12">Multi-pass membrane protein</topology>
    </subcellularLocation>
</comment>
<dbReference type="InterPro" id="IPR008814">
    <property type="entry name" value="Swp1"/>
</dbReference>
<evidence type="ECO:0000256" key="8">
    <source>
        <dbReference type="ARBA" id="ARBA00022824"/>
    </source>
</evidence>
<organism evidence="17">
    <name type="scientific">Culex tarsalis</name>
    <name type="common">Encephalitis mosquito</name>
    <dbReference type="NCBI Taxonomy" id="7177"/>
    <lineage>
        <taxon>Eukaryota</taxon>
        <taxon>Metazoa</taxon>
        <taxon>Ecdysozoa</taxon>
        <taxon>Arthropoda</taxon>
        <taxon>Hexapoda</taxon>
        <taxon>Insecta</taxon>
        <taxon>Pterygota</taxon>
        <taxon>Neoptera</taxon>
        <taxon>Endopterygota</taxon>
        <taxon>Diptera</taxon>
        <taxon>Nematocera</taxon>
        <taxon>Culicoidea</taxon>
        <taxon>Culicidae</taxon>
        <taxon>Culicinae</taxon>
        <taxon>Culicini</taxon>
        <taxon>Culex</taxon>
        <taxon>Culex</taxon>
    </lineage>
</organism>
<dbReference type="PANTHER" id="PTHR12640">
    <property type="entry name" value="RIBOPHORIN II"/>
    <property type="match status" value="1"/>
</dbReference>
<dbReference type="GO" id="GO:0016740">
    <property type="term" value="F:transferase activity"/>
    <property type="evidence" value="ECO:0007669"/>
    <property type="project" value="UniProtKB-KW"/>
</dbReference>
<evidence type="ECO:0000256" key="9">
    <source>
        <dbReference type="ARBA" id="ARBA00022989"/>
    </source>
</evidence>
<keyword evidence="8 12" id="KW-0256">Endoplasmic reticulum</keyword>
<keyword evidence="9 12" id="KW-1133">Transmembrane helix</keyword>
<comment type="function">
    <text evidence="1 12">Subunit of the oligosaccharyl transferase (OST) complex that catalyzes the initial transfer of a defined glycan (Glc(3)Man(9)GlcNAc(2) in eukaryotes) from the lipid carrier dolichol-pyrophosphate to an asparagine residue within an Asn-X-Ser/Thr consensus motif in nascent polypeptide chains, the first step in protein N-glycosylation. N-glycosylation occurs cotranslationally and the complex associates with the Sec61 complex at the channel-forming translocon complex that mediates protein translocation across the endoplasmic reticulum (ER). All subunits are required for a maximal enzyme activity.</text>
</comment>
<feature type="chain" id="PRO_5019609552" description="Dolichyl-diphosphooligosaccharide--protein glycosyltransferase subunit 2" evidence="12">
    <location>
        <begin position="21"/>
        <end position="630"/>
    </location>
</feature>
<name>A0A1Q3FDP3_CULTA</name>
<feature type="domain" description="Ribophorin II N-terminal" evidence="13">
    <location>
        <begin position="28"/>
        <end position="265"/>
    </location>
</feature>
<evidence type="ECO:0000259" key="16">
    <source>
        <dbReference type="Pfam" id="PF25147"/>
    </source>
</evidence>
<feature type="transmembrane region" description="Helical" evidence="12">
    <location>
        <begin position="539"/>
        <end position="559"/>
    </location>
</feature>
<keyword evidence="10 12" id="KW-0472">Membrane</keyword>
<feature type="transmembrane region" description="Helical" evidence="12">
    <location>
        <begin position="602"/>
        <end position="620"/>
    </location>
</feature>
<feature type="domain" description="Ribophorin II third" evidence="14">
    <location>
        <begin position="377"/>
        <end position="503"/>
    </location>
</feature>
<evidence type="ECO:0000256" key="5">
    <source>
        <dbReference type="ARBA" id="ARBA00017612"/>
    </source>
</evidence>
<reference evidence="17" key="1">
    <citation type="submission" date="2017-01" db="EMBL/GenBank/DDBJ databases">
        <title>A deep insight into the sialotranscriptome of adult male and female Cluex tarsalis mosquitoes.</title>
        <authorList>
            <person name="Ribeiro J.M."/>
            <person name="Moreira F."/>
            <person name="Bernard K.A."/>
            <person name="Calvo E."/>
        </authorList>
    </citation>
    <scope>NUCLEOTIDE SEQUENCE</scope>
    <source>
        <strain evidence="17">Kern County</strain>
        <tissue evidence="17">Salivary glands</tissue>
    </source>
</reference>
<evidence type="ECO:0000256" key="3">
    <source>
        <dbReference type="ARBA" id="ARBA00004922"/>
    </source>
</evidence>
<feature type="transmembrane region" description="Helical" evidence="12">
    <location>
        <begin position="571"/>
        <end position="596"/>
    </location>
</feature>
<dbReference type="Pfam" id="PF25147">
    <property type="entry name" value="Ribophorin_II_C"/>
    <property type="match status" value="1"/>
</dbReference>
<dbReference type="UniPathway" id="UPA00378"/>
<evidence type="ECO:0000259" key="15">
    <source>
        <dbReference type="Pfam" id="PF23861"/>
    </source>
</evidence>
<dbReference type="InterPro" id="IPR055373">
    <property type="entry name" value="Ribophorin_II_N"/>
</dbReference>
<comment type="pathway">
    <text evidence="3 12">Protein modification; protein glycosylation.</text>
</comment>
<evidence type="ECO:0000256" key="6">
    <source>
        <dbReference type="ARBA" id="ARBA00022692"/>
    </source>
</evidence>
<evidence type="ECO:0000256" key="11">
    <source>
        <dbReference type="ARBA" id="ARBA00046750"/>
    </source>
</evidence>
<dbReference type="Pfam" id="PF05817">
    <property type="entry name" value="Ribophorin_II"/>
    <property type="match status" value="1"/>
</dbReference>
<dbReference type="PANTHER" id="PTHR12640:SF0">
    <property type="entry name" value="DOLICHYL-DIPHOSPHOOLIGOSACCHARIDE--PROTEIN GLYCOSYLTRANSFERASE SUBUNIT 2"/>
    <property type="match status" value="1"/>
</dbReference>
<keyword evidence="7 12" id="KW-0732">Signal</keyword>
<dbReference type="GO" id="GO:0008250">
    <property type="term" value="C:oligosaccharyltransferase complex"/>
    <property type="evidence" value="ECO:0007669"/>
    <property type="project" value="UniProtKB-UniRule"/>
</dbReference>
<dbReference type="GO" id="GO:0006487">
    <property type="term" value="P:protein N-linked glycosylation"/>
    <property type="evidence" value="ECO:0007669"/>
    <property type="project" value="UniProtKB-UniRule"/>
</dbReference>
<dbReference type="Pfam" id="PF23860">
    <property type="entry name" value="Ribophorin_II_3rd"/>
    <property type="match status" value="1"/>
</dbReference>
<dbReference type="InterPro" id="IPR056790">
    <property type="entry name" value="Ribophorin_II_C"/>
</dbReference>
<evidence type="ECO:0000256" key="10">
    <source>
        <dbReference type="ARBA" id="ARBA00023136"/>
    </source>
</evidence>
<feature type="domain" description="Ribophorin II second" evidence="15">
    <location>
        <begin position="273"/>
        <end position="369"/>
    </location>
</feature>
<keyword evidence="17" id="KW-0808">Transferase</keyword>
<sequence>MKAIALLLLVAGCLASVALSARTVSKYITAQDQDRYGKIFAEGLKSTDLQAVYFSTANGVTAGDKTPEACKRLVAVYGESKLNDFEKNYYLAGAWKNLACKEPIAAKVRDAVKAALAKDAGSAQEIYFNLFAAKALGLPVDDTVKAQVGKNLQALLKKDDTLNSLGHGFAVAAELGTAGAFAFDRVEEAFVQADEVDGKMLQFEGGLSITALVVNGALKLATSLKKPVPINAEQAVKFATYFLSRSSVQTPKGVSILLEALNTLTSEKSIAPVCIALSGNGQLQPESPVLGVKISDLLGKPLSPALAVVSTTITSKATNEALASKVNLVPTNSDPTVFVYNLKALNPARGQYKVDIETGSYKQNLKINVLGKVKVVSLEIGVGDSDSTSAVKKHSVAFANKLDTELAADAQQKIVLRTQLVDESSAKPINVHQAFVLLRNKATAQEIIFVAEADSSKAYKFEMDVGARSADFGYKSGLYSVELIVGDALISNSFKWLVADVNIKFGTDSLKESDNPQTRKPRPEIIHQFRVPEKRPPRLVSDLFTGLCIAPLALLFILWAKLRTNVSNFPFSLSAVGFHLGLGAILALFGVFWLKLNMFETLRLLIPLALLTFFCGNRLLRSIAGRATEK</sequence>
<feature type="domain" description="Ribophorin II C-terminal" evidence="16">
    <location>
        <begin position="529"/>
        <end position="626"/>
    </location>
</feature>
<evidence type="ECO:0000256" key="7">
    <source>
        <dbReference type="ARBA" id="ARBA00022729"/>
    </source>
</evidence>
<comment type="subunit">
    <text evidence="11">Component of the oligosaccharyltransferase (OST) complex. OST exists in two different complex forms which contain common core subunits RPN1, RPN2, OST48, OST4, DAD1 and TMEM258, either STT3A or STT3B as catalytic subunits, and form-specific accessory subunits. STT3A complex assembly occurs through the formation of 3 subcomplexes. Subcomplex 1 contains RPN1 and TMEM258, subcomplex 2 contains the STT3A-specific subunits STT3A, DC2/OSTC, and KCP2 as well as the core subunit OST4, and subcomplex 3 contains RPN2, DAD1, and OST48. The STT3A complex can form stable complexes with the Sec61 complex or with both the Sec61 and TRAP complexes. Interacts with DDI2. Interacts with TMEM35A/NACHO.</text>
</comment>
<keyword evidence="6 12" id="KW-0812">Transmembrane</keyword>
<evidence type="ECO:0000313" key="17">
    <source>
        <dbReference type="EMBL" id="JAV25612.1"/>
    </source>
</evidence>
<dbReference type="InterPro" id="IPR055375">
    <property type="entry name" value="Ribophorin_II_2nd"/>
</dbReference>
<evidence type="ECO:0000259" key="14">
    <source>
        <dbReference type="Pfam" id="PF23860"/>
    </source>
</evidence>
<protein>
    <recommendedName>
        <fullName evidence="5 12">Dolichyl-diphosphooligosaccharide--protein glycosyltransferase subunit 2</fullName>
    </recommendedName>
    <alternativeName>
        <fullName evidence="12">Ribophorin-2</fullName>
    </alternativeName>
</protein>
<dbReference type="EMBL" id="GFDL01009433">
    <property type="protein sequence ID" value="JAV25612.1"/>
    <property type="molecule type" value="Transcribed_RNA"/>
</dbReference>
<evidence type="ECO:0000256" key="4">
    <source>
        <dbReference type="ARBA" id="ARBA00009038"/>
    </source>
</evidence>
<dbReference type="AlphaFoldDB" id="A0A1Q3FDP3"/>
<evidence type="ECO:0000256" key="2">
    <source>
        <dbReference type="ARBA" id="ARBA00004477"/>
    </source>
</evidence>